<dbReference type="SUPFAM" id="SSF46785">
    <property type="entry name" value="Winged helix' DNA-binding domain"/>
    <property type="match status" value="1"/>
</dbReference>
<gene>
    <name evidence="6" type="ORF">HNP84_004838</name>
</gene>
<comment type="similarity">
    <text evidence="1">Belongs to the LysR transcriptional regulatory family.</text>
</comment>
<reference evidence="6 7" key="1">
    <citation type="submission" date="2020-08" db="EMBL/GenBank/DDBJ databases">
        <title>Genomic Encyclopedia of Type Strains, Phase IV (KMG-IV): sequencing the most valuable type-strain genomes for metagenomic binning, comparative biology and taxonomic classification.</title>
        <authorList>
            <person name="Goeker M."/>
        </authorList>
    </citation>
    <scope>NUCLEOTIDE SEQUENCE [LARGE SCALE GENOMIC DNA]</scope>
    <source>
        <strain evidence="6 7">DSM 45615</strain>
    </source>
</reference>
<dbReference type="Pfam" id="PF00126">
    <property type="entry name" value="HTH_1"/>
    <property type="match status" value="1"/>
</dbReference>
<dbReference type="SUPFAM" id="SSF53850">
    <property type="entry name" value="Periplasmic binding protein-like II"/>
    <property type="match status" value="1"/>
</dbReference>
<name>A0A840P707_9ACTN</name>
<dbReference type="GO" id="GO:0032993">
    <property type="term" value="C:protein-DNA complex"/>
    <property type="evidence" value="ECO:0007669"/>
    <property type="project" value="TreeGrafter"/>
</dbReference>
<dbReference type="EMBL" id="JACHGN010000010">
    <property type="protein sequence ID" value="MBB5135102.1"/>
    <property type="molecule type" value="Genomic_DNA"/>
</dbReference>
<dbReference type="CDD" id="cd05466">
    <property type="entry name" value="PBP2_LTTR_substrate"/>
    <property type="match status" value="1"/>
</dbReference>
<dbReference type="PRINTS" id="PR00039">
    <property type="entry name" value="HTHLYSR"/>
</dbReference>
<feature type="domain" description="HTH lysR-type" evidence="5">
    <location>
        <begin position="5"/>
        <end position="62"/>
    </location>
</feature>
<dbReference type="Gene3D" id="1.10.10.10">
    <property type="entry name" value="Winged helix-like DNA-binding domain superfamily/Winged helix DNA-binding domain"/>
    <property type="match status" value="1"/>
</dbReference>
<dbReference type="InterPro" id="IPR000847">
    <property type="entry name" value="LysR_HTH_N"/>
</dbReference>
<dbReference type="InterPro" id="IPR036390">
    <property type="entry name" value="WH_DNA-bd_sf"/>
</dbReference>
<evidence type="ECO:0000313" key="6">
    <source>
        <dbReference type="EMBL" id="MBB5135102.1"/>
    </source>
</evidence>
<dbReference type="Proteomes" id="UP000578449">
    <property type="component" value="Unassembled WGS sequence"/>
</dbReference>
<proteinExistence type="inferred from homology"/>
<sequence length="297" mass="31220">MERGPEIRDVRCFAAVGRHLGFSRAAVELGLSQPAVSQAIGRLERTLGVRLFDRTSREVRLTAAGEALLPYAGALLGAAREFAAEAARLAEPAAPAIRLAYAPVVGTLAARVARRLGRRGIGVELRPAGRRAALAGIAGGEVSAAVLAAPFPADLATAARFHVPVAHLAVPAGDPLATAARLRPDRLGGRRVLMPRERPPGGMWARLAARLPAPGGPYAVADEIDDFAAALDLVAAGTGVLPVPQLLVRSVRRDDVRFVPLDVPGLRITYALAWRPDRASADLLTLAGAVQETLWTR</sequence>
<evidence type="ECO:0000256" key="4">
    <source>
        <dbReference type="ARBA" id="ARBA00023163"/>
    </source>
</evidence>
<dbReference type="PANTHER" id="PTHR30346">
    <property type="entry name" value="TRANSCRIPTIONAL DUAL REGULATOR HCAR-RELATED"/>
    <property type="match status" value="1"/>
</dbReference>
<dbReference type="InterPro" id="IPR005119">
    <property type="entry name" value="LysR_subst-bd"/>
</dbReference>
<protein>
    <submittedName>
        <fullName evidence="6">DNA-binding transcriptional LysR family regulator</fullName>
    </submittedName>
</protein>
<dbReference type="AlphaFoldDB" id="A0A840P707"/>
<comment type="caution">
    <text evidence="6">The sequence shown here is derived from an EMBL/GenBank/DDBJ whole genome shotgun (WGS) entry which is preliminary data.</text>
</comment>
<dbReference type="GO" id="GO:0003700">
    <property type="term" value="F:DNA-binding transcription factor activity"/>
    <property type="evidence" value="ECO:0007669"/>
    <property type="project" value="InterPro"/>
</dbReference>
<keyword evidence="4" id="KW-0804">Transcription</keyword>
<evidence type="ECO:0000256" key="1">
    <source>
        <dbReference type="ARBA" id="ARBA00009437"/>
    </source>
</evidence>
<evidence type="ECO:0000259" key="5">
    <source>
        <dbReference type="PROSITE" id="PS50931"/>
    </source>
</evidence>
<dbReference type="Gene3D" id="3.40.190.10">
    <property type="entry name" value="Periplasmic binding protein-like II"/>
    <property type="match status" value="2"/>
</dbReference>
<dbReference type="RefSeq" id="WP_185052067.1">
    <property type="nucleotide sequence ID" value="NZ_BAABIX010000042.1"/>
</dbReference>
<dbReference type="GO" id="GO:0003677">
    <property type="term" value="F:DNA binding"/>
    <property type="evidence" value="ECO:0007669"/>
    <property type="project" value="UniProtKB-KW"/>
</dbReference>
<evidence type="ECO:0000313" key="7">
    <source>
        <dbReference type="Proteomes" id="UP000578449"/>
    </source>
</evidence>
<dbReference type="Pfam" id="PF03466">
    <property type="entry name" value="LysR_substrate"/>
    <property type="match status" value="1"/>
</dbReference>
<dbReference type="InterPro" id="IPR036388">
    <property type="entry name" value="WH-like_DNA-bd_sf"/>
</dbReference>
<keyword evidence="7" id="KW-1185">Reference proteome</keyword>
<keyword evidence="3 6" id="KW-0238">DNA-binding</keyword>
<dbReference type="FunFam" id="1.10.10.10:FF:000001">
    <property type="entry name" value="LysR family transcriptional regulator"/>
    <property type="match status" value="1"/>
</dbReference>
<dbReference type="PROSITE" id="PS50931">
    <property type="entry name" value="HTH_LYSR"/>
    <property type="match status" value="1"/>
</dbReference>
<evidence type="ECO:0000256" key="2">
    <source>
        <dbReference type="ARBA" id="ARBA00023015"/>
    </source>
</evidence>
<accession>A0A840P707</accession>
<organism evidence="6 7">
    <name type="scientific">Thermocatellispora tengchongensis</name>
    <dbReference type="NCBI Taxonomy" id="1073253"/>
    <lineage>
        <taxon>Bacteria</taxon>
        <taxon>Bacillati</taxon>
        <taxon>Actinomycetota</taxon>
        <taxon>Actinomycetes</taxon>
        <taxon>Streptosporangiales</taxon>
        <taxon>Streptosporangiaceae</taxon>
        <taxon>Thermocatellispora</taxon>
    </lineage>
</organism>
<evidence type="ECO:0000256" key="3">
    <source>
        <dbReference type="ARBA" id="ARBA00023125"/>
    </source>
</evidence>
<dbReference type="PANTHER" id="PTHR30346:SF29">
    <property type="entry name" value="LYSR SUBSTRATE-BINDING"/>
    <property type="match status" value="1"/>
</dbReference>
<keyword evidence="2" id="KW-0805">Transcription regulation</keyword>